<comment type="function">
    <text evidence="10">Catalyzes the transfer of pyrophosphate from adenosine triphosphate (ATP) to 6-hydroxymethyl-7,8-dihydropterin, an enzymatic step in folate biosynthesis pathway.</text>
</comment>
<gene>
    <name evidence="14" type="ORF">AWT59_2311</name>
</gene>
<organism evidence="14 15">
    <name type="scientific">Candidatus Gallionella acididurans</name>
    <dbReference type="NCBI Taxonomy" id="1796491"/>
    <lineage>
        <taxon>Bacteria</taxon>
        <taxon>Pseudomonadati</taxon>
        <taxon>Pseudomonadota</taxon>
        <taxon>Betaproteobacteria</taxon>
        <taxon>Nitrosomonadales</taxon>
        <taxon>Gallionellaceae</taxon>
        <taxon>Gallionella</taxon>
    </lineage>
</organism>
<evidence type="ECO:0000256" key="3">
    <source>
        <dbReference type="ARBA" id="ARBA00013253"/>
    </source>
</evidence>
<reference evidence="14 15" key="2">
    <citation type="submission" date="2016-03" db="EMBL/GenBank/DDBJ databases">
        <title>New uncultured bacterium of the family Gallionellaceae from acid mine drainage: description and reconstruction of genome based on metagenomic analysis of microbial community.</title>
        <authorList>
            <person name="Kadnikov V."/>
            <person name="Ivasenko D."/>
            <person name="Beletsky A."/>
            <person name="Mardanov A."/>
            <person name="Danilova E."/>
            <person name="Pimenov N."/>
            <person name="Karnachuk O."/>
            <person name="Ravin N."/>
        </authorList>
    </citation>
    <scope>NUCLEOTIDE SEQUENCE [LARGE SCALE GENOMIC DNA]</scope>
    <source>
        <strain evidence="14">ShG14-8</strain>
    </source>
</reference>
<dbReference type="GO" id="GO:0046654">
    <property type="term" value="P:tetrahydrofolate biosynthetic process"/>
    <property type="evidence" value="ECO:0007669"/>
    <property type="project" value="UniProtKB-UniPathway"/>
</dbReference>
<dbReference type="PANTHER" id="PTHR43071">
    <property type="entry name" value="2-AMINO-4-HYDROXY-6-HYDROXYMETHYLDIHYDROPTERIDINE PYROPHOSPHOKINASE"/>
    <property type="match status" value="1"/>
</dbReference>
<dbReference type="PROSITE" id="PS00794">
    <property type="entry name" value="HPPK"/>
    <property type="match status" value="1"/>
</dbReference>
<evidence type="ECO:0000259" key="13">
    <source>
        <dbReference type="PROSITE" id="PS00794"/>
    </source>
</evidence>
<keyword evidence="6" id="KW-0547">Nucleotide-binding</keyword>
<keyword evidence="9" id="KW-0289">Folate biosynthesis</keyword>
<evidence type="ECO:0000313" key="15">
    <source>
        <dbReference type="Proteomes" id="UP000070578"/>
    </source>
</evidence>
<evidence type="ECO:0000256" key="8">
    <source>
        <dbReference type="ARBA" id="ARBA00022840"/>
    </source>
</evidence>
<dbReference type="PATRIC" id="fig|1796491.3.peg.2524"/>
<dbReference type="GO" id="GO:0016301">
    <property type="term" value="F:kinase activity"/>
    <property type="evidence" value="ECO:0007669"/>
    <property type="project" value="UniProtKB-KW"/>
</dbReference>
<comment type="caution">
    <text evidence="14">The sequence shown here is derived from an EMBL/GenBank/DDBJ whole genome shotgun (WGS) entry which is preliminary data.</text>
</comment>
<keyword evidence="8" id="KW-0067">ATP-binding</keyword>
<evidence type="ECO:0000256" key="4">
    <source>
        <dbReference type="ARBA" id="ARBA00016218"/>
    </source>
</evidence>
<dbReference type="AlphaFoldDB" id="A0A139BRI5"/>
<evidence type="ECO:0000256" key="11">
    <source>
        <dbReference type="ARBA" id="ARBA00029766"/>
    </source>
</evidence>
<dbReference type="GO" id="GO:0046656">
    <property type="term" value="P:folic acid biosynthetic process"/>
    <property type="evidence" value="ECO:0007669"/>
    <property type="project" value="UniProtKB-KW"/>
</dbReference>
<evidence type="ECO:0000256" key="9">
    <source>
        <dbReference type="ARBA" id="ARBA00022909"/>
    </source>
</evidence>
<comment type="similarity">
    <text evidence="2">Belongs to the HPPK family.</text>
</comment>
<feature type="domain" description="7,8-dihydro-6-hydroxymethylpterin-pyrophosphokinase" evidence="13">
    <location>
        <begin position="95"/>
        <end position="106"/>
    </location>
</feature>
<reference evidence="14 15" key="1">
    <citation type="submission" date="2016-02" db="EMBL/GenBank/DDBJ databases">
        <authorList>
            <person name="Wen L."/>
            <person name="He K."/>
            <person name="Yang H."/>
        </authorList>
    </citation>
    <scope>NUCLEOTIDE SEQUENCE [LARGE SCALE GENOMIC DNA]</scope>
    <source>
        <strain evidence="14">ShG14-8</strain>
    </source>
</reference>
<dbReference type="Gene3D" id="3.30.70.560">
    <property type="entry name" value="7,8-Dihydro-6-hydroxymethylpterin-pyrophosphokinase HPPK"/>
    <property type="match status" value="1"/>
</dbReference>
<dbReference type="EMBL" id="LSLI01000068">
    <property type="protein sequence ID" value="KXS31572.1"/>
    <property type="molecule type" value="Genomic_DNA"/>
</dbReference>
<dbReference type="GO" id="GO:0003848">
    <property type="term" value="F:2-amino-4-hydroxy-6-hydroxymethyldihydropteridine diphosphokinase activity"/>
    <property type="evidence" value="ECO:0007669"/>
    <property type="project" value="UniProtKB-EC"/>
</dbReference>
<dbReference type="Proteomes" id="UP000070578">
    <property type="component" value="Unassembled WGS sequence"/>
</dbReference>
<evidence type="ECO:0000256" key="7">
    <source>
        <dbReference type="ARBA" id="ARBA00022777"/>
    </source>
</evidence>
<evidence type="ECO:0000256" key="5">
    <source>
        <dbReference type="ARBA" id="ARBA00022679"/>
    </source>
</evidence>
<evidence type="ECO:0000313" key="14">
    <source>
        <dbReference type="EMBL" id="KXS31572.1"/>
    </source>
</evidence>
<keyword evidence="5" id="KW-0808">Transferase</keyword>
<sequence length="169" mass="18579">MPHIAYVGLGSNLQDPRKQLQRAFVDLDGLPGTRVLARSSLYRSAPLGCPVQADSASQPDFVNGVAKIMTDLAPQALLAALLDIEHQHGRERTFRNAPRTLDLDVLLYDDMQVHEHGLTIPHPQMHLRAFVLHPLLEISPDIRIPGIGSANTALEGCRDQVLERMADAV</sequence>
<dbReference type="CDD" id="cd00483">
    <property type="entry name" value="HPPK"/>
    <property type="match status" value="1"/>
</dbReference>
<dbReference type="EC" id="2.7.6.3" evidence="3"/>
<comment type="pathway">
    <text evidence="1">Cofactor biosynthesis; tetrahydrofolate biosynthesis; 2-amino-4-hydroxy-6-hydroxymethyl-7,8-dihydropteridine diphosphate from 7,8-dihydroneopterin triphosphate: step 4/4.</text>
</comment>
<keyword evidence="7 14" id="KW-0418">Kinase</keyword>
<dbReference type="InterPro" id="IPR000550">
    <property type="entry name" value="Hppk"/>
</dbReference>
<evidence type="ECO:0000256" key="12">
    <source>
        <dbReference type="ARBA" id="ARBA00033413"/>
    </source>
</evidence>
<dbReference type="SUPFAM" id="SSF55083">
    <property type="entry name" value="6-hydroxymethyl-7,8-dihydropterin pyrophosphokinase, HPPK"/>
    <property type="match status" value="1"/>
</dbReference>
<protein>
    <recommendedName>
        <fullName evidence="4">2-amino-4-hydroxy-6-hydroxymethyldihydropteridine pyrophosphokinase</fullName>
        <ecNumber evidence="3">2.7.6.3</ecNumber>
    </recommendedName>
    <alternativeName>
        <fullName evidence="11">6-hydroxymethyl-7,8-dihydropterin pyrophosphokinase</fullName>
    </alternativeName>
    <alternativeName>
        <fullName evidence="12">7,8-dihydro-6-hydroxymethylpterin-pyrophosphokinase</fullName>
    </alternativeName>
</protein>
<dbReference type="NCBIfam" id="TIGR01498">
    <property type="entry name" value="folK"/>
    <property type="match status" value="1"/>
</dbReference>
<evidence type="ECO:0000256" key="1">
    <source>
        <dbReference type="ARBA" id="ARBA00005051"/>
    </source>
</evidence>
<proteinExistence type="inferred from homology"/>
<dbReference type="UniPathway" id="UPA00077">
    <property type="reaction ID" value="UER00155"/>
</dbReference>
<evidence type="ECO:0000256" key="6">
    <source>
        <dbReference type="ARBA" id="ARBA00022741"/>
    </source>
</evidence>
<dbReference type="PANTHER" id="PTHR43071:SF1">
    <property type="entry name" value="2-AMINO-4-HYDROXY-6-HYDROXYMETHYLDIHYDROPTERIDINE PYROPHOSPHOKINASE"/>
    <property type="match status" value="1"/>
</dbReference>
<dbReference type="GO" id="GO:0005524">
    <property type="term" value="F:ATP binding"/>
    <property type="evidence" value="ECO:0007669"/>
    <property type="project" value="UniProtKB-KW"/>
</dbReference>
<evidence type="ECO:0000256" key="10">
    <source>
        <dbReference type="ARBA" id="ARBA00029409"/>
    </source>
</evidence>
<evidence type="ECO:0000256" key="2">
    <source>
        <dbReference type="ARBA" id="ARBA00005810"/>
    </source>
</evidence>
<dbReference type="Pfam" id="PF01288">
    <property type="entry name" value="HPPK"/>
    <property type="match status" value="1"/>
</dbReference>
<name>A0A139BRI5_9PROT</name>
<accession>A0A139BRI5</accession>
<dbReference type="InterPro" id="IPR035907">
    <property type="entry name" value="Hppk_sf"/>
</dbReference>